<evidence type="ECO:0000259" key="2">
    <source>
        <dbReference type="Pfam" id="PF20469"/>
    </source>
</evidence>
<dbReference type="AlphaFoldDB" id="A0A543K5K4"/>
<protein>
    <submittedName>
        <fullName evidence="3">Putative ATP-dependent endonuclease of OLD family</fullName>
    </submittedName>
</protein>
<keyword evidence="3" id="KW-0540">Nuclease</keyword>
<dbReference type="InterPro" id="IPR034139">
    <property type="entry name" value="TOPRIM_OLD"/>
</dbReference>
<dbReference type="PANTHER" id="PTHR43581:SF4">
    <property type="entry name" value="ATP_GTP PHOSPHATASE"/>
    <property type="match status" value="1"/>
</dbReference>
<dbReference type="PANTHER" id="PTHR43581">
    <property type="entry name" value="ATP/GTP PHOSPHATASE"/>
    <property type="match status" value="1"/>
</dbReference>
<evidence type="ECO:0000313" key="3">
    <source>
        <dbReference type="EMBL" id="TQM90356.1"/>
    </source>
</evidence>
<dbReference type="SUPFAM" id="SSF52540">
    <property type="entry name" value="P-loop containing nucleoside triphosphate hydrolases"/>
    <property type="match status" value="1"/>
</dbReference>
<sequence>MFLIVLVSYRSKLKIRDTGVPMQLERARIKNFRSLRDIEVSFGAHTALIGGNGAGKSSILKAIEKFYSTSKSCDADDFFGRDQGQPIEIELTFHQLSDQEAASFEGRVREGKLVVTRVFDDSASSGRYHGVVPQIPDFVAIRSESAARAKREAYNALREGNPLYAGLPTAGNAAAVEEALLAWEADHPEQLVLLPDDGQFFGFQNNSRGKLQRHTSFMFIPAVREASADAADGKTSVIGKLLELLVRSQILQRPDVQAFKAQMTDAYQTLVSAENMPELGTLAGALTADLRGLYQDAEVTLNWRDVGEMPIPLPMADVFLKDDGFGGPVDRQGHGLQRAFIFTLLQHLARTTAPEVDDEGAGNAGGDALGDNAVAAQAPTLILAIEEPELYQHPTKQRHFAEVLRGLSSGTLPGARGHTQIIFGSHSPMFISMGKADEIRLTRRSACDDSEFKQCSLQALDLGIVAQELERGWDKPAGSYNAQTLMPRLHILGAELAEGFFANGVILVEGRSDKAALTATARMLGVNFEAAGIAILSAEGKSNLDRPFVIFRELGIPTFLLWDCDHHLPAAKRKPATDLALSKLAKPDHEFDAAPTDDHVSDCYAHFGDSLEHRLKQDITPELHAECLAAACDPFGVEPNNDTQKIPEVVYQTLQRAQEQGRESDMLKNVVRAMWRFFHDEDLPDPPQAQPPVLVA</sequence>
<reference evidence="3 4" key="1">
    <citation type="submission" date="2019-06" db="EMBL/GenBank/DDBJ databases">
        <title>Genomic Encyclopedia of Archaeal and Bacterial Type Strains, Phase II (KMG-II): from individual species to whole genera.</title>
        <authorList>
            <person name="Goeker M."/>
        </authorList>
    </citation>
    <scope>NUCLEOTIDE SEQUENCE [LARGE SCALE GENOMIC DNA]</scope>
    <source>
        <strain evidence="3 4">DSM 18423</strain>
    </source>
</reference>
<dbReference type="Pfam" id="PF20469">
    <property type="entry name" value="OLD-like_TOPRIM"/>
    <property type="match status" value="1"/>
</dbReference>
<keyword evidence="4" id="KW-1185">Reference proteome</keyword>
<evidence type="ECO:0000313" key="4">
    <source>
        <dbReference type="Proteomes" id="UP000320582"/>
    </source>
</evidence>
<dbReference type="InterPro" id="IPR041685">
    <property type="entry name" value="AAA_GajA/Old/RecF-like"/>
</dbReference>
<dbReference type="Gene3D" id="3.40.50.300">
    <property type="entry name" value="P-loop containing nucleotide triphosphate hydrolases"/>
    <property type="match status" value="1"/>
</dbReference>
<evidence type="ECO:0000259" key="1">
    <source>
        <dbReference type="Pfam" id="PF13175"/>
    </source>
</evidence>
<name>A0A543K5K4_9RHOB</name>
<accession>A0A543K5K4</accession>
<organism evidence="3 4">
    <name type="scientific">Roseinatronobacter monicus</name>
    <dbReference type="NCBI Taxonomy" id="393481"/>
    <lineage>
        <taxon>Bacteria</taxon>
        <taxon>Pseudomonadati</taxon>
        <taxon>Pseudomonadota</taxon>
        <taxon>Alphaproteobacteria</taxon>
        <taxon>Rhodobacterales</taxon>
        <taxon>Paracoccaceae</taxon>
        <taxon>Roseinatronobacter</taxon>
    </lineage>
</organism>
<dbReference type="CDD" id="cd01026">
    <property type="entry name" value="TOPRIM_OLD"/>
    <property type="match status" value="1"/>
</dbReference>
<dbReference type="Pfam" id="PF13175">
    <property type="entry name" value="AAA_15"/>
    <property type="match status" value="2"/>
</dbReference>
<dbReference type="InterPro" id="IPR027417">
    <property type="entry name" value="P-loop_NTPase"/>
</dbReference>
<gene>
    <name evidence="3" type="ORF">BD293_3733</name>
</gene>
<dbReference type="EMBL" id="VFPT01000002">
    <property type="protein sequence ID" value="TQM90356.1"/>
    <property type="molecule type" value="Genomic_DNA"/>
</dbReference>
<dbReference type="InterPro" id="IPR051396">
    <property type="entry name" value="Bact_Antivir_Def_Nuclease"/>
</dbReference>
<keyword evidence="3" id="KW-0378">Hydrolase</keyword>
<proteinExistence type="predicted"/>
<dbReference type="Proteomes" id="UP000320582">
    <property type="component" value="Unassembled WGS sequence"/>
</dbReference>
<feature type="domain" description="OLD protein-like TOPRIM" evidence="2">
    <location>
        <begin position="500"/>
        <end position="565"/>
    </location>
</feature>
<keyword evidence="3" id="KW-0255">Endonuclease</keyword>
<feature type="domain" description="Endonuclease GajA/Old nuclease/RecF-like AAA" evidence="1">
    <location>
        <begin position="22"/>
        <end position="98"/>
    </location>
</feature>
<comment type="caution">
    <text evidence="3">The sequence shown here is derived from an EMBL/GenBank/DDBJ whole genome shotgun (WGS) entry which is preliminary data.</text>
</comment>
<feature type="domain" description="Endonuclease GajA/Old nuclease/RecF-like AAA" evidence="1">
    <location>
        <begin position="208"/>
        <end position="431"/>
    </location>
</feature>
<dbReference type="GO" id="GO:0004519">
    <property type="term" value="F:endonuclease activity"/>
    <property type="evidence" value="ECO:0007669"/>
    <property type="project" value="UniProtKB-KW"/>
</dbReference>